<sequence length="237" mass="27374">MKMKKHTLLQIFILALFLACSKNEPKSFEYWDDLANKKRAEITALTQSIPCSNIEEFDIVSTGGNYYPVHLSIIEKFARIKLELEDILREREIAGSREGFAWAREESLLPNPPVRKVCQNSKPLLIYSHDLSLEEVNLELPIWYEEIKTFYENVSCNDANQWTGRYILFQNCSIEAFAVHKTVGKEEMDNKLDVYNMLMVRKMSLEKTKCESGFPSEKLVKNQPVICEAGKPVVIEN</sequence>
<evidence type="ECO:0000313" key="3">
    <source>
        <dbReference type="Proteomes" id="UP000651112"/>
    </source>
</evidence>
<keyword evidence="1" id="KW-0732">Signal</keyword>
<proteinExistence type="predicted"/>
<feature type="signal peptide" evidence="1">
    <location>
        <begin position="1"/>
        <end position="21"/>
    </location>
</feature>
<dbReference type="EMBL" id="JACNYL010000002">
    <property type="protein sequence ID" value="MBD1422020.1"/>
    <property type="molecule type" value="Genomic_DNA"/>
</dbReference>
<name>A0ABR7XS74_9SPHI</name>
<feature type="chain" id="PRO_5045754212" description="Lipoprotein" evidence="1">
    <location>
        <begin position="22"/>
        <end position="237"/>
    </location>
</feature>
<evidence type="ECO:0000313" key="2">
    <source>
        <dbReference type="EMBL" id="MBD1422020.1"/>
    </source>
</evidence>
<gene>
    <name evidence="2" type="ORF">H8B21_10605</name>
</gene>
<accession>A0ABR7XS74</accession>
<protein>
    <recommendedName>
        <fullName evidence="4">Lipoprotein</fullName>
    </recommendedName>
</protein>
<keyword evidence="3" id="KW-1185">Reference proteome</keyword>
<comment type="caution">
    <text evidence="2">The sequence shown here is derived from an EMBL/GenBank/DDBJ whole genome shotgun (WGS) entry which is preliminary data.</text>
</comment>
<evidence type="ECO:0000256" key="1">
    <source>
        <dbReference type="SAM" id="SignalP"/>
    </source>
</evidence>
<dbReference type="PROSITE" id="PS51257">
    <property type="entry name" value="PROKAR_LIPOPROTEIN"/>
    <property type="match status" value="1"/>
</dbReference>
<dbReference type="Proteomes" id="UP000651112">
    <property type="component" value="Unassembled WGS sequence"/>
</dbReference>
<dbReference type="RefSeq" id="WP_190313717.1">
    <property type="nucleotide sequence ID" value="NZ_JACNYL010000002.1"/>
</dbReference>
<reference evidence="2 3" key="1">
    <citation type="submission" date="2020-08" db="EMBL/GenBank/DDBJ databases">
        <title>Sphingobacterium sp. DN00404 isolated from aquaculture water.</title>
        <authorList>
            <person name="Zhang M."/>
        </authorList>
    </citation>
    <scope>NUCLEOTIDE SEQUENCE [LARGE SCALE GENOMIC DNA]</scope>
    <source>
        <strain evidence="2 3">KCTC 42746</strain>
    </source>
</reference>
<organism evidence="2 3">
    <name type="scientific">Sphingobacterium chuzhouense</name>
    <dbReference type="NCBI Taxonomy" id="1742264"/>
    <lineage>
        <taxon>Bacteria</taxon>
        <taxon>Pseudomonadati</taxon>
        <taxon>Bacteroidota</taxon>
        <taxon>Sphingobacteriia</taxon>
        <taxon>Sphingobacteriales</taxon>
        <taxon>Sphingobacteriaceae</taxon>
        <taxon>Sphingobacterium</taxon>
    </lineage>
</organism>
<evidence type="ECO:0008006" key="4">
    <source>
        <dbReference type="Google" id="ProtNLM"/>
    </source>
</evidence>